<reference evidence="1" key="1">
    <citation type="submission" date="2022-11" db="EMBL/GenBank/DDBJ databases">
        <title>Genome Sequence of Nemania bipapillata.</title>
        <authorList>
            <person name="Buettner E."/>
        </authorList>
    </citation>
    <scope>NUCLEOTIDE SEQUENCE</scope>
    <source>
        <strain evidence="1">CP14</strain>
    </source>
</reference>
<protein>
    <submittedName>
        <fullName evidence="1">Uncharacterized protein</fullName>
    </submittedName>
</protein>
<dbReference type="Proteomes" id="UP001153334">
    <property type="component" value="Unassembled WGS sequence"/>
</dbReference>
<dbReference type="EMBL" id="JAPESX010003693">
    <property type="protein sequence ID" value="KAJ8104493.1"/>
    <property type="molecule type" value="Genomic_DNA"/>
</dbReference>
<evidence type="ECO:0000313" key="1">
    <source>
        <dbReference type="EMBL" id="KAJ8104493.1"/>
    </source>
</evidence>
<sequence>MAYSGNPTHSYDSSTMHMQSCSQVEEDVYDLDDPYLIPRILSQGTIAAGPITCRFIAIPLNEPDSFYRNLAQYGYIVHESKDKLIMRVPKENIDLLDRIREVWVSKYMTPFAECRITFDLPKQTPEHPTTVIIQRVLPTISNDKAGSLETEDLGPRRGDPVVVDNSEMTTPLSASRGGEETRRTLRHRPRATSLPLPSVLAELEKMPLTPLQFS</sequence>
<organism evidence="1 2">
    <name type="scientific">Nemania bipapillata</name>
    <dbReference type="NCBI Taxonomy" id="110536"/>
    <lineage>
        <taxon>Eukaryota</taxon>
        <taxon>Fungi</taxon>
        <taxon>Dikarya</taxon>
        <taxon>Ascomycota</taxon>
        <taxon>Pezizomycotina</taxon>
        <taxon>Sordariomycetes</taxon>
        <taxon>Xylariomycetidae</taxon>
        <taxon>Xylariales</taxon>
        <taxon>Xylariaceae</taxon>
        <taxon>Nemania</taxon>
    </lineage>
</organism>
<comment type="caution">
    <text evidence="1">The sequence shown here is derived from an EMBL/GenBank/DDBJ whole genome shotgun (WGS) entry which is preliminary data.</text>
</comment>
<evidence type="ECO:0000313" key="2">
    <source>
        <dbReference type="Proteomes" id="UP001153334"/>
    </source>
</evidence>
<accession>A0ACC2HP37</accession>
<proteinExistence type="predicted"/>
<keyword evidence="2" id="KW-1185">Reference proteome</keyword>
<gene>
    <name evidence="1" type="ORF">ONZ43_g7823</name>
</gene>
<name>A0ACC2HP37_9PEZI</name>